<dbReference type="Gene3D" id="3.40.1390.20">
    <property type="entry name" value="HprK N-terminal domain-like"/>
    <property type="match status" value="1"/>
</dbReference>
<accession>A0ABT3RR41</accession>
<evidence type="ECO:0000256" key="8">
    <source>
        <dbReference type="ARBA" id="ARBA00022490"/>
    </source>
</evidence>
<dbReference type="InterPro" id="IPR004614">
    <property type="entry name" value="P_AcTrfase"/>
</dbReference>
<dbReference type="InterPro" id="IPR050500">
    <property type="entry name" value="Phos_Acetyltrans/Butyryltrans"/>
</dbReference>
<dbReference type="EMBL" id="JAPFQN010000005">
    <property type="protein sequence ID" value="MCX2744245.1"/>
    <property type="molecule type" value="Genomic_DNA"/>
</dbReference>
<dbReference type="CDD" id="cd03109">
    <property type="entry name" value="DTBS"/>
    <property type="match status" value="1"/>
</dbReference>
<evidence type="ECO:0000256" key="10">
    <source>
        <dbReference type="ARBA" id="ARBA00023315"/>
    </source>
</evidence>
<dbReference type="PANTHER" id="PTHR43356:SF3">
    <property type="entry name" value="PHOSPHATE ACETYLTRANSFERASE"/>
    <property type="match status" value="1"/>
</dbReference>
<evidence type="ECO:0000259" key="14">
    <source>
        <dbReference type="Pfam" id="PF07085"/>
    </source>
</evidence>
<dbReference type="InterPro" id="IPR042112">
    <property type="entry name" value="P_AcTrfase_dom2"/>
</dbReference>
<evidence type="ECO:0000313" key="16">
    <source>
        <dbReference type="Proteomes" id="UP001209885"/>
    </source>
</evidence>
<dbReference type="InterPro" id="IPR027417">
    <property type="entry name" value="P-loop_NTPase"/>
</dbReference>
<proteinExistence type="inferred from homology"/>
<dbReference type="Gene3D" id="3.40.50.10950">
    <property type="match status" value="1"/>
</dbReference>
<organism evidence="15 16">
    <name type="scientific">Mangrovivirga halotolerans</name>
    <dbReference type="NCBI Taxonomy" id="2993936"/>
    <lineage>
        <taxon>Bacteria</taxon>
        <taxon>Pseudomonadati</taxon>
        <taxon>Bacteroidota</taxon>
        <taxon>Cytophagia</taxon>
        <taxon>Cytophagales</taxon>
        <taxon>Mangrovivirgaceae</taxon>
        <taxon>Mangrovivirga</taxon>
    </lineage>
</organism>
<dbReference type="InterPro" id="IPR002505">
    <property type="entry name" value="PTA_PTB"/>
</dbReference>
<dbReference type="Pfam" id="PF07085">
    <property type="entry name" value="DRTGG"/>
    <property type="match status" value="1"/>
</dbReference>
<evidence type="ECO:0000256" key="1">
    <source>
        <dbReference type="ARBA" id="ARBA00004496"/>
    </source>
</evidence>
<evidence type="ECO:0000256" key="5">
    <source>
        <dbReference type="ARBA" id="ARBA00011643"/>
    </source>
</evidence>
<dbReference type="InterPro" id="IPR010766">
    <property type="entry name" value="DRTGG"/>
</dbReference>
<dbReference type="NCBIfam" id="NF004167">
    <property type="entry name" value="PRK05632.1"/>
    <property type="match status" value="1"/>
</dbReference>
<dbReference type="SUPFAM" id="SSF53659">
    <property type="entry name" value="Isocitrate/Isopropylmalate dehydrogenase-like"/>
    <property type="match status" value="1"/>
</dbReference>
<keyword evidence="16" id="KW-1185">Reference proteome</keyword>
<evidence type="ECO:0000256" key="4">
    <source>
        <dbReference type="ARBA" id="ARBA00009786"/>
    </source>
</evidence>
<comment type="subcellular location">
    <subcellularLocation>
        <location evidence="1 12">Cytoplasm</location>
    </subcellularLocation>
</comment>
<dbReference type="SUPFAM" id="SSF52540">
    <property type="entry name" value="P-loop containing nucleoside triphosphate hydrolases"/>
    <property type="match status" value="1"/>
</dbReference>
<dbReference type="SUPFAM" id="SSF75138">
    <property type="entry name" value="HprK N-terminal domain-like"/>
    <property type="match status" value="1"/>
</dbReference>
<evidence type="ECO:0000256" key="11">
    <source>
        <dbReference type="ARBA" id="ARBA00031108"/>
    </source>
</evidence>
<dbReference type="Proteomes" id="UP001209885">
    <property type="component" value="Unassembled WGS sequence"/>
</dbReference>
<gene>
    <name evidence="15" type="primary">pta</name>
    <name evidence="15" type="ORF">OO013_10230</name>
</gene>
<evidence type="ECO:0000313" key="15">
    <source>
        <dbReference type="EMBL" id="MCX2744245.1"/>
    </source>
</evidence>
<dbReference type="NCBIfam" id="TIGR00651">
    <property type="entry name" value="pta"/>
    <property type="match status" value="1"/>
</dbReference>
<dbReference type="Pfam" id="PF01515">
    <property type="entry name" value="PTA_PTB"/>
    <property type="match status" value="1"/>
</dbReference>
<dbReference type="Gene3D" id="3.40.50.10750">
    <property type="entry name" value="Isocitrate/Isopropylmalate dehydrogenase-like"/>
    <property type="match status" value="1"/>
</dbReference>
<keyword evidence="8 12" id="KW-0963">Cytoplasm</keyword>
<comment type="similarity">
    <text evidence="4 12">In the N-terminal section; belongs to the CobB/CobQ family.</text>
</comment>
<evidence type="ECO:0000259" key="13">
    <source>
        <dbReference type="Pfam" id="PF01515"/>
    </source>
</evidence>
<dbReference type="Gene3D" id="3.40.50.300">
    <property type="entry name" value="P-loop containing nucleotide triphosphate hydrolases"/>
    <property type="match status" value="1"/>
</dbReference>
<dbReference type="NCBIfam" id="NF007233">
    <property type="entry name" value="PRK09653.1"/>
    <property type="match status" value="1"/>
</dbReference>
<dbReference type="EC" id="2.3.1.8" evidence="6 12"/>
<keyword evidence="9 12" id="KW-0808">Transferase</keyword>
<feature type="domain" description="Phosphate acetyl/butaryl transferase" evidence="13">
    <location>
        <begin position="372"/>
        <end position="691"/>
    </location>
</feature>
<protein>
    <recommendedName>
        <fullName evidence="7 12">Phosphate acetyltransferase</fullName>
        <ecNumber evidence="6 12">2.3.1.8</ecNumber>
    </recommendedName>
    <alternativeName>
        <fullName evidence="11 12">Phosphotransacetylase</fullName>
    </alternativeName>
</protein>
<feature type="domain" description="DRTGG" evidence="14">
    <location>
        <begin position="215"/>
        <end position="327"/>
    </location>
</feature>
<name>A0ABT3RR41_9BACT</name>
<dbReference type="InterPro" id="IPR016475">
    <property type="entry name" value="P-Actrans_bac"/>
</dbReference>
<evidence type="ECO:0000256" key="9">
    <source>
        <dbReference type="ARBA" id="ARBA00022679"/>
    </source>
</evidence>
<dbReference type="PIRSF" id="PIRSF006107">
    <property type="entry name" value="PhpActrans_proteobac"/>
    <property type="match status" value="1"/>
</dbReference>
<dbReference type="InterPro" id="IPR028979">
    <property type="entry name" value="Ser_kin/Pase_Hpr-like_N_sf"/>
</dbReference>
<keyword evidence="10 12" id="KW-0012">Acyltransferase</keyword>
<reference evidence="15 16" key="1">
    <citation type="submission" date="2022-11" db="EMBL/GenBank/DDBJ databases">
        <title>The characterization of three novel Bacteroidetes species and genomic analysis of their roles in tidal elemental geochemical cycles.</title>
        <authorList>
            <person name="Ma K."/>
        </authorList>
    </citation>
    <scope>NUCLEOTIDE SEQUENCE [LARGE SCALE GENOMIC DNA]</scope>
    <source>
        <strain evidence="15 16">M17</strain>
    </source>
</reference>
<evidence type="ECO:0000256" key="2">
    <source>
        <dbReference type="ARBA" id="ARBA00004989"/>
    </source>
</evidence>
<dbReference type="GO" id="GO:0008959">
    <property type="term" value="F:phosphate acetyltransferase activity"/>
    <property type="evidence" value="ECO:0007669"/>
    <property type="project" value="UniProtKB-EC"/>
</dbReference>
<dbReference type="PANTHER" id="PTHR43356">
    <property type="entry name" value="PHOSPHATE ACETYLTRANSFERASE"/>
    <property type="match status" value="1"/>
</dbReference>
<evidence type="ECO:0000256" key="7">
    <source>
        <dbReference type="ARBA" id="ARBA00021528"/>
    </source>
</evidence>
<comment type="caution">
    <text evidence="15">The sequence shown here is derived from an EMBL/GenBank/DDBJ whole genome shotgun (WGS) entry which is preliminary data.</text>
</comment>
<comment type="catalytic activity">
    <reaction evidence="12">
        <text>acetyl-CoA + phosphate = acetyl phosphate + CoA</text>
        <dbReference type="Rhea" id="RHEA:19521"/>
        <dbReference type="ChEBI" id="CHEBI:22191"/>
        <dbReference type="ChEBI" id="CHEBI:43474"/>
        <dbReference type="ChEBI" id="CHEBI:57287"/>
        <dbReference type="ChEBI" id="CHEBI:57288"/>
        <dbReference type="EC" id="2.3.1.8"/>
    </reaction>
</comment>
<dbReference type="InterPro" id="IPR042113">
    <property type="entry name" value="P_AcTrfase_dom1"/>
</dbReference>
<comment type="subunit">
    <text evidence="5">Homohexamer.</text>
</comment>
<comment type="similarity">
    <text evidence="3 12">In the C-terminal section; belongs to the phosphate acetyltransferase and butyryltransferase family.</text>
</comment>
<evidence type="ECO:0000256" key="12">
    <source>
        <dbReference type="PIRNR" id="PIRNR006107"/>
    </source>
</evidence>
<sequence>MAGSIYLTTSESGCGKSLVLLGISEILLRKTNKIGIFRPFISRQAGQRDKNIELILKHFNLQINYEDTYAFYLDEGLKLIQEGKKDWVIEKVIAKFKHLEQKCDFVICEGSDFSVDSVSFEFDINATLAKNLGCPVMVVGKGTGRNIDETLNPLFLAYDSFIDKGCRIMGVIINKVSEKNIQPLLKNLNNRIPDESIIKAVIPNNKILESPTMKEIAEQLNAEVLYGEDNLDNQAFHITTAAMQVQNFLPRLLENSLVITPGDRADVILGVLQAHASVNYPAVSGILLSTGFKPDHSIDNLLRGVSDLIPIMSVKTNTYETVSNYNKIHSYITHDNALKIKNSLSIFEKYIDTDKLEKELADIKIEGLTPKMFEYQLIQKAKSDIKRIVLPEGDDPRILRAASILAERNIVELILIGNEEELKLKANKLAISLDSKHIIITNPKINAKTPQYINKIVELRKHKGVNHDMARDLINDVSYFGTMMVLEGDADGMVSGAVHTTQHTIRPALQLIKTKPDYNVVSSVFFMSLSDRVLVYGDCAVNPNPDAEALAEIAIASAETSLNFGIQPRVAMLSYSSGSSGKGEEVEKVRKATEIVKSKFPDLPIDGPIQYDAAVDASVGDKKLPGSPVAGKATVLIFPDLNTGNNTYKAVQRETGAIAIGPVLQGLNKPVNDLSRGCKVDDIVNTVIITAIQAQEK</sequence>
<comment type="function">
    <text evidence="12">Involved in acetate metabolism.</text>
</comment>
<dbReference type="Pfam" id="PF13500">
    <property type="entry name" value="AAA_26"/>
    <property type="match status" value="1"/>
</dbReference>
<dbReference type="RefSeq" id="WP_266056710.1">
    <property type="nucleotide sequence ID" value="NZ_JAPFQN010000005.1"/>
</dbReference>
<comment type="domain">
    <text evidence="12">The N-terminal region seems to be important for proper quaternary structure. The C-terminal region contains the substrate-binding site.</text>
</comment>
<evidence type="ECO:0000256" key="6">
    <source>
        <dbReference type="ARBA" id="ARBA00012707"/>
    </source>
</evidence>
<evidence type="ECO:0000256" key="3">
    <source>
        <dbReference type="ARBA" id="ARBA00008756"/>
    </source>
</evidence>
<comment type="pathway">
    <text evidence="2 12">Metabolic intermediate biosynthesis; acetyl-CoA biosynthesis; acetyl-CoA from acetate: step 2/2.</text>
</comment>